<dbReference type="Gene3D" id="3.40.50.1000">
    <property type="entry name" value="HAD superfamily/HAD-like"/>
    <property type="match status" value="1"/>
</dbReference>
<evidence type="ECO:0000313" key="2">
    <source>
        <dbReference type="Proteomes" id="UP001232493"/>
    </source>
</evidence>
<dbReference type="RefSeq" id="WP_280998359.1">
    <property type="nucleotide sequence ID" value="NZ_CP069362.1"/>
</dbReference>
<dbReference type="InterPro" id="IPR000150">
    <property type="entry name" value="Cof"/>
</dbReference>
<dbReference type="SUPFAM" id="SSF56784">
    <property type="entry name" value="HAD-like"/>
    <property type="match status" value="1"/>
</dbReference>
<dbReference type="InterPro" id="IPR023214">
    <property type="entry name" value="HAD_sf"/>
</dbReference>
<keyword evidence="2" id="KW-1185">Reference proteome</keyword>
<dbReference type="NCBIfam" id="TIGR00099">
    <property type="entry name" value="Cof-subfamily"/>
    <property type="match status" value="1"/>
</dbReference>
<dbReference type="PANTHER" id="PTHR10000:SF8">
    <property type="entry name" value="HAD SUPERFAMILY HYDROLASE-LIKE, TYPE 3"/>
    <property type="match status" value="1"/>
</dbReference>
<dbReference type="SFLD" id="SFLDG01144">
    <property type="entry name" value="C2.B.4:_PGP_Like"/>
    <property type="match status" value="1"/>
</dbReference>
<dbReference type="NCBIfam" id="TIGR01484">
    <property type="entry name" value="HAD-SF-IIB"/>
    <property type="match status" value="1"/>
</dbReference>
<accession>A0ABY8PPP1</accession>
<dbReference type="InterPro" id="IPR006379">
    <property type="entry name" value="HAD-SF_hydro_IIB"/>
</dbReference>
<reference evidence="1 2" key="1">
    <citation type="submission" date="2021-02" db="EMBL/GenBank/DDBJ databases">
        <title>Characterization of Marinitoga sp. nov. str. BP5-C20A.</title>
        <authorList>
            <person name="Erauso G."/>
            <person name="Postec A."/>
        </authorList>
    </citation>
    <scope>NUCLEOTIDE SEQUENCE [LARGE SCALE GENOMIC DNA]</scope>
    <source>
        <strain evidence="1 2">BP5-C20A</strain>
    </source>
</reference>
<name>A0ABY8PPP1_9BACT</name>
<dbReference type="SFLD" id="SFLDS00003">
    <property type="entry name" value="Haloacid_Dehalogenase"/>
    <property type="match status" value="1"/>
</dbReference>
<dbReference type="Gene3D" id="3.30.1240.10">
    <property type="match status" value="1"/>
</dbReference>
<protein>
    <submittedName>
        <fullName evidence="1">HAD family hydrolase</fullName>
    </submittedName>
</protein>
<organism evidence="1 2">
    <name type="scientific">Marinitoga aeolica</name>
    <dbReference type="NCBI Taxonomy" id="2809031"/>
    <lineage>
        <taxon>Bacteria</taxon>
        <taxon>Thermotogati</taxon>
        <taxon>Thermotogota</taxon>
        <taxon>Thermotogae</taxon>
        <taxon>Petrotogales</taxon>
        <taxon>Petrotogaceae</taxon>
        <taxon>Marinitoga</taxon>
    </lineage>
</organism>
<gene>
    <name evidence="1" type="ORF">JRV97_09470</name>
</gene>
<dbReference type="GO" id="GO:0016787">
    <property type="term" value="F:hydrolase activity"/>
    <property type="evidence" value="ECO:0007669"/>
    <property type="project" value="UniProtKB-KW"/>
</dbReference>
<proteinExistence type="predicted"/>
<dbReference type="Pfam" id="PF08282">
    <property type="entry name" value="Hydrolase_3"/>
    <property type="match status" value="1"/>
</dbReference>
<keyword evidence="1" id="KW-0378">Hydrolase</keyword>
<dbReference type="CDD" id="cd07516">
    <property type="entry name" value="HAD_Pase"/>
    <property type="match status" value="1"/>
</dbReference>
<dbReference type="InterPro" id="IPR036412">
    <property type="entry name" value="HAD-like_sf"/>
</dbReference>
<evidence type="ECO:0000313" key="1">
    <source>
        <dbReference type="EMBL" id="WGS64590.1"/>
    </source>
</evidence>
<dbReference type="EMBL" id="CP069362">
    <property type="protein sequence ID" value="WGS64590.1"/>
    <property type="molecule type" value="Genomic_DNA"/>
</dbReference>
<dbReference type="PANTHER" id="PTHR10000">
    <property type="entry name" value="PHOSPHOSERINE PHOSPHATASE"/>
    <property type="match status" value="1"/>
</dbReference>
<dbReference type="Proteomes" id="UP001232493">
    <property type="component" value="Chromosome"/>
</dbReference>
<dbReference type="PROSITE" id="PS01228">
    <property type="entry name" value="COF_1"/>
    <property type="match status" value="1"/>
</dbReference>
<sequence>MKKNIFVFDLDGTLLTSKEEISPRTINAIKTLFENGYFIIIASGRMYKSTKLVIEKYFPFLKDIPIISYNGAYVVSHTGDVVFESDIEKKDAIEIIQEAKNENIHVQIYLNDELISDKDNAEIKQYSKHSGVNYKIINNLDEYILKSKNGPTKVLTIATKEKLDVFQEKMISKYDHKLNIVRSFNIYLDFLNKDTSKGNALKRIAQLYDLDLENAYIFGDSENDISMLVLSKNSYAMNNASEKVKCAAKNIAPSNDEEGVAIVIEKILSDISHY</sequence>
<dbReference type="SFLD" id="SFLDG01140">
    <property type="entry name" value="C2.B:_Phosphomannomutase_and_P"/>
    <property type="match status" value="1"/>
</dbReference>